<name>A0ABR4NRN7_9SACH</name>
<dbReference type="PANTHER" id="PTHR13952:SF5">
    <property type="entry name" value="U1 SMALL NUCLEAR RIBONUCLEOPROTEIN 70 KDA"/>
    <property type="match status" value="1"/>
</dbReference>
<keyword evidence="7" id="KW-1185">Reference proteome</keyword>
<dbReference type="SUPFAM" id="SSF54928">
    <property type="entry name" value="RNA-binding domain, RBD"/>
    <property type="match status" value="1"/>
</dbReference>
<keyword evidence="2" id="KW-0539">Nucleus</keyword>
<reference evidence="6 7" key="1">
    <citation type="submission" date="2024-05" db="EMBL/GenBank/DDBJ databases">
        <title>Long read based assembly of the Candida bracarensis genome reveals expanded adhesin content.</title>
        <authorList>
            <person name="Marcet-Houben M."/>
            <person name="Ksiezopolska E."/>
            <person name="Gabaldon T."/>
        </authorList>
    </citation>
    <scope>NUCLEOTIDE SEQUENCE [LARGE SCALE GENOMIC DNA]</scope>
    <source>
        <strain evidence="6 7">CBM6</strain>
    </source>
</reference>
<feature type="compositionally biased region" description="Low complexity" evidence="4">
    <location>
        <begin position="273"/>
        <end position="282"/>
    </location>
</feature>
<dbReference type="EMBL" id="JBEVYD010000008">
    <property type="protein sequence ID" value="KAL3231006.1"/>
    <property type="molecule type" value="Genomic_DNA"/>
</dbReference>
<feature type="compositionally biased region" description="Basic and acidic residues" evidence="4">
    <location>
        <begin position="246"/>
        <end position="271"/>
    </location>
</feature>
<evidence type="ECO:0000313" key="7">
    <source>
        <dbReference type="Proteomes" id="UP001623330"/>
    </source>
</evidence>
<feature type="domain" description="RRM" evidence="5">
    <location>
        <begin position="90"/>
        <end position="192"/>
    </location>
</feature>
<sequence>MSELKARPNLPVLRDRVPSRPSDLKLGPLSDLVSLARQYHSEFPASRNGHLETYAEVSRRQKEHAAQVRNDLQHWDPHNDVNLNGTDPYRTVFVGRLPYATDELTLQKVFSKYGEIVRVRVVRQRVSQEGSKQKYNQKQEQKQKQIGDAKSRGYAFIVFKEQDAARICTRDIGVHRGIEIDGRRCIVDIERGRTVKFFKPRRLGGGLGGRGYTQQHNTYGRAPQQHDVRETPQRDSHSYMSRSRTHTRDPSTRETRDTRDPLDTRDPREPQNRYTPRTTYRSRTARQEIEY</sequence>
<dbReference type="Pfam" id="PF00076">
    <property type="entry name" value="RRM_1"/>
    <property type="match status" value="1"/>
</dbReference>
<organism evidence="6 7">
    <name type="scientific">Nakaseomyces bracarensis</name>
    <dbReference type="NCBI Taxonomy" id="273131"/>
    <lineage>
        <taxon>Eukaryota</taxon>
        <taxon>Fungi</taxon>
        <taxon>Dikarya</taxon>
        <taxon>Ascomycota</taxon>
        <taxon>Saccharomycotina</taxon>
        <taxon>Saccharomycetes</taxon>
        <taxon>Saccharomycetales</taxon>
        <taxon>Saccharomycetaceae</taxon>
        <taxon>Nakaseomyces</taxon>
    </lineage>
</organism>
<evidence type="ECO:0000256" key="1">
    <source>
        <dbReference type="ARBA" id="ARBA00004123"/>
    </source>
</evidence>
<dbReference type="InterPro" id="IPR051183">
    <property type="entry name" value="U1_U11-U12_snRNP_70-35kDa"/>
</dbReference>
<dbReference type="InterPro" id="IPR012677">
    <property type="entry name" value="Nucleotide-bd_a/b_plait_sf"/>
</dbReference>
<dbReference type="InterPro" id="IPR035979">
    <property type="entry name" value="RBD_domain_sf"/>
</dbReference>
<keyword evidence="3" id="KW-0694">RNA-binding</keyword>
<evidence type="ECO:0000256" key="4">
    <source>
        <dbReference type="SAM" id="MobiDB-lite"/>
    </source>
</evidence>
<comment type="subcellular location">
    <subcellularLocation>
        <location evidence="1">Nucleus</location>
    </subcellularLocation>
</comment>
<feature type="compositionally biased region" description="Basic and acidic residues" evidence="4">
    <location>
        <begin position="224"/>
        <end position="237"/>
    </location>
</feature>
<dbReference type="InterPro" id="IPR000504">
    <property type="entry name" value="RRM_dom"/>
</dbReference>
<comment type="caution">
    <text evidence="6">The sequence shown here is derived from an EMBL/GenBank/DDBJ whole genome shotgun (WGS) entry which is preliminary data.</text>
</comment>
<dbReference type="PROSITE" id="PS50102">
    <property type="entry name" value="RRM"/>
    <property type="match status" value="1"/>
</dbReference>
<dbReference type="SMART" id="SM00360">
    <property type="entry name" value="RRM"/>
    <property type="match status" value="1"/>
</dbReference>
<feature type="compositionally biased region" description="Basic and acidic residues" evidence="4">
    <location>
        <begin position="137"/>
        <end position="147"/>
    </location>
</feature>
<evidence type="ECO:0000313" key="6">
    <source>
        <dbReference type="EMBL" id="KAL3231006.1"/>
    </source>
</evidence>
<dbReference type="Proteomes" id="UP001623330">
    <property type="component" value="Unassembled WGS sequence"/>
</dbReference>
<evidence type="ECO:0000256" key="3">
    <source>
        <dbReference type="PROSITE-ProRule" id="PRU00176"/>
    </source>
</evidence>
<feature type="region of interest" description="Disordered" evidence="4">
    <location>
        <begin position="127"/>
        <end position="147"/>
    </location>
</feature>
<accession>A0ABR4NRN7</accession>
<dbReference type="PANTHER" id="PTHR13952">
    <property type="entry name" value="U1 SMALL NUCLEAR RIBONUCLEOPROTEIN 70 KD"/>
    <property type="match status" value="1"/>
</dbReference>
<evidence type="ECO:0000259" key="5">
    <source>
        <dbReference type="PROSITE" id="PS50102"/>
    </source>
</evidence>
<dbReference type="Gene3D" id="3.30.70.330">
    <property type="match status" value="1"/>
</dbReference>
<protein>
    <recommendedName>
        <fullName evidence="5">RRM domain-containing protein</fullName>
    </recommendedName>
</protein>
<proteinExistence type="predicted"/>
<gene>
    <name evidence="6" type="ORF">RNJ44_00645</name>
</gene>
<feature type="region of interest" description="Disordered" evidence="4">
    <location>
        <begin position="200"/>
        <end position="291"/>
    </location>
</feature>
<evidence type="ECO:0000256" key="2">
    <source>
        <dbReference type="ARBA" id="ARBA00023242"/>
    </source>
</evidence>